<evidence type="ECO:0000313" key="2">
    <source>
        <dbReference type="EMBL" id="PIN04264.1"/>
    </source>
</evidence>
<dbReference type="InterPro" id="IPR012870">
    <property type="entry name" value="DUF1666"/>
</dbReference>
<comment type="caution">
    <text evidence="2">The sequence shown here is derived from an EMBL/GenBank/DDBJ whole genome shotgun (WGS) entry which is preliminary data.</text>
</comment>
<feature type="transmembrane region" description="Helical" evidence="1">
    <location>
        <begin position="12"/>
        <end position="35"/>
    </location>
</feature>
<accession>A0A2G9GG40</accession>
<evidence type="ECO:0008006" key="4">
    <source>
        <dbReference type="Google" id="ProtNLM"/>
    </source>
</evidence>
<protein>
    <recommendedName>
        <fullName evidence="4">Ribosomal protein L34Ae</fullName>
    </recommendedName>
</protein>
<dbReference type="EMBL" id="NKXS01005220">
    <property type="protein sequence ID" value="PIN04264.1"/>
    <property type="molecule type" value="Genomic_DNA"/>
</dbReference>
<name>A0A2G9GG40_9LAMI</name>
<sequence>MFKFLNKVSIKLKTYFLFLISFPFKITCFLSSFIFKFLNKESIFSLPFDHSIETEVFYDAINEKITQEYYEIVFFHINETNSSCFHTLSEEVHNNRINEDSWLNEYLYSDHYDRVLRTYYDDCINRNSDDSELQASDTESKSTCGRSHEEINHVTASLSQLKLPASSSIYEEFAGDSLEDSETSSSDSIDNLVEYLPALCSSNSDSFHQKYTEKMRFFEVLNHERVYGLDAILNEHIMSPRSSHASSTDFSRQYISWNKMARKVLMRSLECDFELIYLAQLCLSWEALHHQYQKVEALTLSDNSKKLMFHHSVLDKFQEFQVLLERFVEEGQRYSRHKRLSFQGSRRVLDVSGFMVEEGYSMGGEAIKATQVLKAIEKCIEAFWSYLKIDNKKSFWKYKGILPIHPPVEDPRDLELLYNVTKAFHKKGKLLKELQGKKKSWLSTKVKPVQEQHEKTNLLFAMIELKLVQKLLKMSVISSSHLKWCQEKLNHLEFRHGKVFRGPMNHLFPSS</sequence>
<keyword evidence="1" id="KW-0472">Membrane</keyword>
<dbReference type="STRING" id="429701.A0A2G9GG40"/>
<dbReference type="AlphaFoldDB" id="A0A2G9GG40"/>
<reference evidence="3" key="1">
    <citation type="journal article" date="2018" name="Gigascience">
        <title>Genome assembly of the Pink Ipe (Handroanthus impetiginosus, Bignoniaceae), a highly valued, ecologically keystone Neotropical timber forest tree.</title>
        <authorList>
            <person name="Silva-Junior O.B."/>
            <person name="Grattapaglia D."/>
            <person name="Novaes E."/>
            <person name="Collevatti R.G."/>
        </authorList>
    </citation>
    <scope>NUCLEOTIDE SEQUENCE [LARGE SCALE GENOMIC DNA]</scope>
    <source>
        <strain evidence="3">cv. UFG-1</strain>
    </source>
</reference>
<gene>
    <name evidence="2" type="ORF">CDL12_23199</name>
</gene>
<evidence type="ECO:0000313" key="3">
    <source>
        <dbReference type="Proteomes" id="UP000231279"/>
    </source>
</evidence>
<proteinExistence type="predicted"/>
<keyword evidence="3" id="KW-1185">Reference proteome</keyword>
<keyword evidence="1" id="KW-0812">Transmembrane</keyword>
<dbReference type="PANTHER" id="PTHR46741:SF7">
    <property type="entry name" value="TRANSMEMBRANE PROTEIN"/>
    <property type="match status" value="1"/>
</dbReference>
<organism evidence="2 3">
    <name type="scientific">Handroanthus impetiginosus</name>
    <dbReference type="NCBI Taxonomy" id="429701"/>
    <lineage>
        <taxon>Eukaryota</taxon>
        <taxon>Viridiplantae</taxon>
        <taxon>Streptophyta</taxon>
        <taxon>Embryophyta</taxon>
        <taxon>Tracheophyta</taxon>
        <taxon>Spermatophyta</taxon>
        <taxon>Magnoliopsida</taxon>
        <taxon>eudicotyledons</taxon>
        <taxon>Gunneridae</taxon>
        <taxon>Pentapetalae</taxon>
        <taxon>asterids</taxon>
        <taxon>lamiids</taxon>
        <taxon>Lamiales</taxon>
        <taxon>Bignoniaceae</taxon>
        <taxon>Crescentiina</taxon>
        <taxon>Tabebuia alliance</taxon>
        <taxon>Handroanthus</taxon>
    </lineage>
</organism>
<dbReference type="Pfam" id="PF07891">
    <property type="entry name" value="DUF1666"/>
    <property type="match status" value="1"/>
</dbReference>
<dbReference type="OrthoDB" id="762807at2759"/>
<evidence type="ECO:0000256" key="1">
    <source>
        <dbReference type="SAM" id="Phobius"/>
    </source>
</evidence>
<dbReference type="PANTHER" id="PTHR46741">
    <property type="entry name" value="OS09G0413600 PROTEIN"/>
    <property type="match status" value="1"/>
</dbReference>
<keyword evidence="1" id="KW-1133">Transmembrane helix</keyword>
<dbReference type="Proteomes" id="UP000231279">
    <property type="component" value="Unassembled WGS sequence"/>
</dbReference>